<dbReference type="OrthoDB" id="185373at2759"/>
<evidence type="ECO:0000313" key="2">
    <source>
        <dbReference type="Proteomes" id="UP000729402"/>
    </source>
</evidence>
<dbReference type="EMBL" id="JAAALK010000288">
    <property type="protein sequence ID" value="KAG8053240.1"/>
    <property type="molecule type" value="Genomic_DNA"/>
</dbReference>
<gene>
    <name evidence="1" type="ORF">GUJ93_ZPchr0001g32394</name>
</gene>
<dbReference type="Proteomes" id="UP000729402">
    <property type="component" value="Unassembled WGS sequence"/>
</dbReference>
<dbReference type="AlphaFoldDB" id="A0A8J5R7M8"/>
<sequence length="171" mass="19300">MDVSSVMFEGMQVRSMVSWTSVLSGLVRFKEALETFHHLQFCKVRADESTMVSVVTACPGEWARIYMSRSIGGCAGRVHSNSEIGELAAEHLLKLNPDNSTTYILLSNIYAKSNKWKDVRLIRSHPISKEIYLKLEKVLTDLRSAGCVPDITEVFVEVVADEKQKVLYYHS</sequence>
<dbReference type="InterPro" id="IPR046960">
    <property type="entry name" value="PPR_At4g14850-like_plant"/>
</dbReference>
<protein>
    <recommendedName>
        <fullName evidence="3">Pentatricopeptide repeat-containing protein</fullName>
    </recommendedName>
</protein>
<dbReference type="InterPro" id="IPR046848">
    <property type="entry name" value="E_motif"/>
</dbReference>
<name>A0A8J5R7M8_ZIZPA</name>
<dbReference type="PANTHER" id="PTHR47926:SF492">
    <property type="entry name" value="DYW DOMAIN-CONTAINING PROTEIN"/>
    <property type="match status" value="1"/>
</dbReference>
<dbReference type="GO" id="GO:0009451">
    <property type="term" value="P:RNA modification"/>
    <property type="evidence" value="ECO:0007669"/>
    <property type="project" value="InterPro"/>
</dbReference>
<organism evidence="1 2">
    <name type="scientific">Zizania palustris</name>
    <name type="common">Northern wild rice</name>
    <dbReference type="NCBI Taxonomy" id="103762"/>
    <lineage>
        <taxon>Eukaryota</taxon>
        <taxon>Viridiplantae</taxon>
        <taxon>Streptophyta</taxon>
        <taxon>Embryophyta</taxon>
        <taxon>Tracheophyta</taxon>
        <taxon>Spermatophyta</taxon>
        <taxon>Magnoliopsida</taxon>
        <taxon>Liliopsida</taxon>
        <taxon>Poales</taxon>
        <taxon>Poaceae</taxon>
        <taxon>BOP clade</taxon>
        <taxon>Oryzoideae</taxon>
        <taxon>Oryzeae</taxon>
        <taxon>Zizaniinae</taxon>
        <taxon>Zizania</taxon>
    </lineage>
</organism>
<evidence type="ECO:0000313" key="1">
    <source>
        <dbReference type="EMBL" id="KAG8053240.1"/>
    </source>
</evidence>
<dbReference type="Pfam" id="PF20431">
    <property type="entry name" value="E_motif"/>
    <property type="match status" value="1"/>
</dbReference>
<reference evidence="1" key="2">
    <citation type="submission" date="2021-02" db="EMBL/GenBank/DDBJ databases">
        <authorList>
            <person name="Kimball J.A."/>
            <person name="Haas M.W."/>
            <person name="Macchietto M."/>
            <person name="Kono T."/>
            <person name="Duquette J."/>
            <person name="Shao M."/>
        </authorList>
    </citation>
    <scope>NUCLEOTIDE SEQUENCE</scope>
    <source>
        <tissue evidence="1">Fresh leaf tissue</tissue>
    </source>
</reference>
<comment type="caution">
    <text evidence="1">The sequence shown here is derived from an EMBL/GenBank/DDBJ whole genome shotgun (WGS) entry which is preliminary data.</text>
</comment>
<evidence type="ECO:0008006" key="3">
    <source>
        <dbReference type="Google" id="ProtNLM"/>
    </source>
</evidence>
<proteinExistence type="predicted"/>
<reference evidence="1" key="1">
    <citation type="journal article" date="2021" name="bioRxiv">
        <title>Whole Genome Assembly and Annotation of Northern Wild Rice, Zizania palustris L., Supports a Whole Genome Duplication in the Zizania Genus.</title>
        <authorList>
            <person name="Haas M."/>
            <person name="Kono T."/>
            <person name="Macchietto M."/>
            <person name="Millas R."/>
            <person name="McGilp L."/>
            <person name="Shao M."/>
            <person name="Duquette J."/>
            <person name="Hirsch C.N."/>
            <person name="Kimball J."/>
        </authorList>
    </citation>
    <scope>NUCLEOTIDE SEQUENCE</scope>
    <source>
        <tissue evidence="1">Fresh leaf tissue</tissue>
    </source>
</reference>
<dbReference type="PANTHER" id="PTHR47926">
    <property type="entry name" value="PENTATRICOPEPTIDE REPEAT-CONTAINING PROTEIN"/>
    <property type="match status" value="1"/>
</dbReference>
<keyword evidence="2" id="KW-1185">Reference proteome</keyword>
<dbReference type="GO" id="GO:0003723">
    <property type="term" value="F:RNA binding"/>
    <property type="evidence" value="ECO:0007669"/>
    <property type="project" value="InterPro"/>
</dbReference>
<accession>A0A8J5R7M8</accession>